<dbReference type="AlphaFoldDB" id="A0A7W4TJF3"/>
<dbReference type="Pfam" id="PF06348">
    <property type="entry name" value="DUF1059"/>
    <property type="match status" value="1"/>
</dbReference>
<reference evidence="1 2" key="1">
    <citation type="submission" date="2020-08" db="EMBL/GenBank/DDBJ databases">
        <title>The Agave Microbiome: Exploring the role of microbial communities in plant adaptations to desert environments.</title>
        <authorList>
            <person name="Partida-Martinez L.P."/>
        </authorList>
    </citation>
    <scope>NUCLEOTIDE SEQUENCE [LARGE SCALE GENOMIC DNA]</scope>
    <source>
        <strain evidence="1 2">AS2.23</strain>
    </source>
</reference>
<dbReference type="Proteomes" id="UP000533269">
    <property type="component" value="Unassembled WGS sequence"/>
</dbReference>
<proteinExistence type="predicted"/>
<comment type="caution">
    <text evidence="1">The sequence shown here is derived from an EMBL/GenBank/DDBJ whole genome shotgun (WGS) entry which is preliminary data.</text>
</comment>
<dbReference type="RefSeq" id="WP_041291844.1">
    <property type="nucleotide sequence ID" value="NZ_JACHVY010000001.1"/>
</dbReference>
<evidence type="ECO:0000313" key="1">
    <source>
        <dbReference type="EMBL" id="MBB2899592.1"/>
    </source>
</evidence>
<dbReference type="InterPro" id="IPR009409">
    <property type="entry name" value="DUF1059"/>
</dbReference>
<dbReference type="EMBL" id="JACHVY010000001">
    <property type="protein sequence ID" value="MBB2899592.1"/>
    <property type="molecule type" value="Genomic_DNA"/>
</dbReference>
<accession>A0A7W4TJF3</accession>
<gene>
    <name evidence="1" type="ORF">FHR75_000380</name>
</gene>
<reference evidence="1 2" key="2">
    <citation type="submission" date="2020-08" db="EMBL/GenBank/DDBJ databases">
        <authorList>
            <person name="Partida-Martinez L."/>
            <person name="Huntemann M."/>
            <person name="Clum A."/>
            <person name="Wang J."/>
            <person name="Palaniappan K."/>
            <person name="Ritter S."/>
            <person name="Chen I.-M."/>
            <person name="Stamatis D."/>
            <person name="Reddy T."/>
            <person name="O'Malley R."/>
            <person name="Daum C."/>
            <person name="Shapiro N."/>
            <person name="Ivanova N."/>
            <person name="Kyrpides N."/>
            <person name="Woyke T."/>
        </authorList>
    </citation>
    <scope>NUCLEOTIDE SEQUENCE [LARGE SCALE GENOMIC DNA]</scope>
    <source>
        <strain evidence="1 2">AS2.23</strain>
    </source>
</reference>
<name>A0A7W4TJF3_KINRA</name>
<organism evidence="1 2">
    <name type="scientific">Kineococcus radiotolerans</name>
    <dbReference type="NCBI Taxonomy" id="131568"/>
    <lineage>
        <taxon>Bacteria</taxon>
        <taxon>Bacillati</taxon>
        <taxon>Actinomycetota</taxon>
        <taxon>Actinomycetes</taxon>
        <taxon>Kineosporiales</taxon>
        <taxon>Kineosporiaceae</taxon>
        <taxon>Kineococcus</taxon>
    </lineage>
</organism>
<protein>
    <submittedName>
        <fullName evidence="1">Putative small metal-binding protein</fullName>
    </submittedName>
</protein>
<sequence length="61" mass="6585">MKAFRCGDVVPGCSREFLGTDRDDILAQVVAHGRGEHRIELDEGLVALVEANLRDAPDPGP</sequence>
<evidence type="ECO:0000313" key="2">
    <source>
        <dbReference type="Proteomes" id="UP000533269"/>
    </source>
</evidence>